<dbReference type="EMBL" id="JAATIQ010000072">
    <property type="protein sequence ID" value="KAF4388624.1"/>
    <property type="molecule type" value="Genomic_DNA"/>
</dbReference>
<comment type="caution">
    <text evidence="2">The sequence shown here is derived from an EMBL/GenBank/DDBJ whole genome shotgun (WGS) entry which is preliminary data.</text>
</comment>
<name>A0A7J6GDB5_CANSA</name>
<keyword evidence="5" id="KW-1185">Reference proteome</keyword>
<feature type="chain" id="PRO_5036400425" evidence="1">
    <location>
        <begin position="20"/>
        <end position="187"/>
    </location>
</feature>
<dbReference type="Proteomes" id="UP000583929">
    <property type="component" value="Unassembled WGS sequence"/>
</dbReference>
<protein>
    <submittedName>
        <fullName evidence="2">Uncharacterized protein</fullName>
    </submittedName>
</protein>
<dbReference type="EMBL" id="JAATIP010000063">
    <property type="protein sequence ID" value="KAF4380936.1"/>
    <property type="molecule type" value="Genomic_DNA"/>
</dbReference>
<keyword evidence="1" id="KW-0732">Signal</keyword>
<gene>
    <name evidence="2" type="ORF">F8388_011858</name>
    <name evidence="3" type="ORF">G4B88_018901</name>
</gene>
<dbReference type="AlphaFoldDB" id="A0A7J6GDB5"/>
<accession>A0A7J6GDB5</accession>
<reference evidence="4 5" key="1">
    <citation type="journal article" date="2020" name="bioRxiv">
        <title>Sequence and annotation of 42 cannabis genomes reveals extensive copy number variation in cannabinoid synthesis and pathogen resistance genes.</title>
        <authorList>
            <person name="Mckernan K.J."/>
            <person name="Helbert Y."/>
            <person name="Kane L.T."/>
            <person name="Ebling H."/>
            <person name="Zhang L."/>
            <person name="Liu B."/>
            <person name="Eaton Z."/>
            <person name="Mclaughlin S."/>
            <person name="Kingan S."/>
            <person name="Baybayan P."/>
            <person name="Concepcion G."/>
            <person name="Jordan M."/>
            <person name="Riva A."/>
            <person name="Barbazuk W."/>
            <person name="Harkins T."/>
        </authorList>
    </citation>
    <scope>NUCLEOTIDE SEQUENCE [LARGE SCALE GENOMIC DNA]</scope>
    <source>
        <strain evidence="4 5">cv. Jamaican Lion 4</strain>
        <strain evidence="3">Father</strain>
        <strain evidence="2">Mother</strain>
        <tissue evidence="2">Leaf</tissue>
    </source>
</reference>
<dbReference type="InterPro" id="IPR046357">
    <property type="entry name" value="PPIase_dom_sf"/>
</dbReference>
<feature type="signal peptide" evidence="1">
    <location>
        <begin position="1"/>
        <end position="19"/>
    </location>
</feature>
<dbReference type="Gene3D" id="3.10.50.40">
    <property type="match status" value="1"/>
</dbReference>
<organism evidence="2 4">
    <name type="scientific">Cannabis sativa</name>
    <name type="common">Hemp</name>
    <name type="synonym">Marijuana</name>
    <dbReference type="NCBI Taxonomy" id="3483"/>
    <lineage>
        <taxon>Eukaryota</taxon>
        <taxon>Viridiplantae</taxon>
        <taxon>Streptophyta</taxon>
        <taxon>Embryophyta</taxon>
        <taxon>Tracheophyta</taxon>
        <taxon>Spermatophyta</taxon>
        <taxon>Magnoliopsida</taxon>
        <taxon>eudicotyledons</taxon>
        <taxon>Gunneridae</taxon>
        <taxon>Pentapetalae</taxon>
        <taxon>rosids</taxon>
        <taxon>fabids</taxon>
        <taxon>Rosales</taxon>
        <taxon>Cannabaceae</taxon>
        <taxon>Cannabis</taxon>
    </lineage>
</organism>
<evidence type="ECO:0000313" key="5">
    <source>
        <dbReference type="Proteomes" id="UP000583929"/>
    </source>
</evidence>
<evidence type="ECO:0000313" key="3">
    <source>
        <dbReference type="EMBL" id="KAF4388624.1"/>
    </source>
</evidence>
<dbReference type="SUPFAM" id="SSF54534">
    <property type="entry name" value="FKBP-like"/>
    <property type="match status" value="1"/>
</dbReference>
<dbReference type="Proteomes" id="UP000525078">
    <property type="component" value="Unassembled WGS sequence"/>
</dbReference>
<sequence length="187" mass="21581">MAIQMNSFVGILTISSCSALLITPRNGTNFYGKKLQTTHDFHKGSHLQHYMRSEKMIAITARSRNISPYFTFPKFSNGHIELYDKYSELHEYGTLLYKSLDTGYGHEFPKNNQRVVVICTIYNEKQEVKGIEDEKITLVMGDKTNELGKGFDKALRQMRVNGRAIFIIHKAKSLAKWKKNAQDQLWQ</sequence>
<dbReference type="GO" id="GO:0003755">
    <property type="term" value="F:peptidyl-prolyl cis-trans isomerase activity"/>
    <property type="evidence" value="ECO:0007669"/>
    <property type="project" value="InterPro"/>
</dbReference>
<evidence type="ECO:0000313" key="2">
    <source>
        <dbReference type="EMBL" id="KAF4380936.1"/>
    </source>
</evidence>
<evidence type="ECO:0000313" key="4">
    <source>
        <dbReference type="Proteomes" id="UP000525078"/>
    </source>
</evidence>
<evidence type="ECO:0000256" key="1">
    <source>
        <dbReference type="SAM" id="SignalP"/>
    </source>
</evidence>
<proteinExistence type="predicted"/>